<dbReference type="Gene3D" id="3.40.50.1820">
    <property type="entry name" value="alpha/beta hydrolase"/>
    <property type="match status" value="1"/>
</dbReference>
<dbReference type="PROSITE" id="PS51257">
    <property type="entry name" value="PROKAR_LIPOPROTEIN"/>
    <property type="match status" value="1"/>
</dbReference>
<name>A0A9X1VNQ5_9FLAO</name>
<dbReference type="SUPFAM" id="SSF53474">
    <property type="entry name" value="alpha/beta-Hydrolases"/>
    <property type="match status" value="1"/>
</dbReference>
<comment type="caution">
    <text evidence="1">The sequence shown here is derived from an EMBL/GenBank/DDBJ whole genome shotgun (WGS) entry which is preliminary data.</text>
</comment>
<reference evidence="1" key="1">
    <citation type="submission" date="2022-02" db="EMBL/GenBank/DDBJ databases">
        <title>Polaribacter sp. MSW13, isolated from seawater.</title>
        <authorList>
            <person name="Kristyanto S."/>
            <person name="Jung J."/>
            <person name="Jeon C.O."/>
        </authorList>
    </citation>
    <scope>NUCLEOTIDE SEQUENCE</scope>
    <source>
        <strain evidence="1">MSW13</strain>
    </source>
</reference>
<dbReference type="AlphaFoldDB" id="A0A9X1VNQ5"/>
<evidence type="ECO:0008006" key="3">
    <source>
        <dbReference type="Google" id="ProtNLM"/>
    </source>
</evidence>
<dbReference type="Proteomes" id="UP001139369">
    <property type="component" value="Unassembled WGS sequence"/>
</dbReference>
<dbReference type="Pfam" id="PF26363">
    <property type="entry name" value="Phospholipase-like"/>
    <property type="match status" value="1"/>
</dbReference>
<organism evidence="1 2">
    <name type="scientific">Polaribacter marinus</name>
    <dbReference type="NCBI Taxonomy" id="2916838"/>
    <lineage>
        <taxon>Bacteria</taxon>
        <taxon>Pseudomonadati</taxon>
        <taxon>Bacteroidota</taxon>
        <taxon>Flavobacteriia</taxon>
        <taxon>Flavobacteriales</taxon>
        <taxon>Flavobacteriaceae</taxon>
    </lineage>
</organism>
<evidence type="ECO:0000313" key="1">
    <source>
        <dbReference type="EMBL" id="MCI2229914.1"/>
    </source>
</evidence>
<gene>
    <name evidence="1" type="ORF">MC378_12120</name>
</gene>
<dbReference type="InterPro" id="IPR029058">
    <property type="entry name" value="AB_hydrolase_fold"/>
</dbReference>
<keyword evidence="2" id="KW-1185">Reference proteome</keyword>
<protein>
    <recommendedName>
        <fullName evidence="3">DUF2974 domain-containing protein</fullName>
    </recommendedName>
</protein>
<proteinExistence type="predicted"/>
<evidence type="ECO:0000313" key="2">
    <source>
        <dbReference type="Proteomes" id="UP001139369"/>
    </source>
</evidence>
<dbReference type="EMBL" id="JAKQYM010000009">
    <property type="protein sequence ID" value="MCI2229914.1"/>
    <property type="molecule type" value="Genomic_DNA"/>
</dbReference>
<accession>A0A9X1VNQ5</accession>
<sequence>MRNILILFIFSVFVSGCCSSKIELTGCKHSSGWCNEIRDISSESWKYAQLSKNVYKDDYKFDVSAFFESLEVFSNDKIDYYSELFKDKSNGDLVLVFRGTDSFEDFRTGNNPFKQRQNDYALKIFDEIRNKYGSENYIVAGHSLGGGISIHVSLNRENVVAFSFNGSPVFRNKKNFKNKRYSIVENGEILKIVRLLGKEANQLYTSIGCSKGNLISQHDMKSLALCLTQIGAIKNHQARESLKTNNIDFKYKK</sequence>
<dbReference type="RefSeq" id="WP_242179025.1">
    <property type="nucleotide sequence ID" value="NZ_JAKQYM010000009.1"/>
</dbReference>